<dbReference type="AlphaFoldDB" id="A0AAJ6CVQ6"/>
<accession>A0AAJ6CVQ6</accession>
<reference evidence="3" key="3">
    <citation type="submission" date="2023-06" db="EMBL/GenBank/DDBJ databases">
        <title>Pangenomics reveal diversification of enzyme families and niche specialization in globally abundant SAR202 bacteria.</title>
        <authorList>
            <person name="Saw J.H.W."/>
        </authorList>
    </citation>
    <scope>NUCLEOTIDE SEQUENCE [LARGE SCALE GENOMIC DNA]</scope>
    <source>
        <strain evidence="3">JH1073</strain>
    </source>
</reference>
<dbReference type="EMBL" id="CP046147">
    <property type="protein sequence ID" value="WFG40414.1"/>
    <property type="molecule type" value="Genomic_DNA"/>
</dbReference>
<organism evidence="2 3">
    <name type="scientific">Candidatus Lucifugimonas marina</name>
    <dbReference type="NCBI Taxonomy" id="3038979"/>
    <lineage>
        <taxon>Bacteria</taxon>
        <taxon>Bacillati</taxon>
        <taxon>Chloroflexota</taxon>
        <taxon>Dehalococcoidia</taxon>
        <taxon>SAR202 cluster</taxon>
        <taxon>Candidatus Lucifugimonadales</taxon>
        <taxon>Candidatus Lucifugimonadaceae</taxon>
        <taxon>Candidatus Lucifugimonas</taxon>
    </lineage>
</organism>
<dbReference type="Proteomes" id="UP001219901">
    <property type="component" value="Chromosome"/>
</dbReference>
<proteinExistence type="predicted"/>
<evidence type="ECO:0000313" key="3">
    <source>
        <dbReference type="Proteomes" id="UP001219901"/>
    </source>
</evidence>
<reference evidence="2" key="2">
    <citation type="journal article" date="2023" name="Nat. Commun.">
        <title>Cultivation of marine bacteria of the SAR202 clade.</title>
        <authorList>
            <person name="Lim Y."/>
            <person name="Seo J.H."/>
            <person name="Giovannoni S.J."/>
            <person name="Kang I."/>
            <person name="Cho J.C."/>
        </authorList>
    </citation>
    <scope>NUCLEOTIDE SEQUENCE</scope>
    <source>
        <strain evidence="2">JH1073</strain>
    </source>
</reference>
<name>A0AAJ6CVQ6_9CHLR</name>
<reference evidence="3 4" key="1">
    <citation type="submission" date="2019-11" db="EMBL/GenBank/DDBJ databases">
        <authorList>
            <person name="Cho J.-C."/>
        </authorList>
    </citation>
    <scope>NUCLEOTIDE SEQUENCE [LARGE SCALE GENOMIC DNA]</scope>
    <source>
        <strain evidence="2 3">JH1073</strain>
        <strain evidence="1 4">JH702</strain>
    </source>
</reference>
<dbReference type="EMBL" id="WMBE01000006">
    <property type="protein sequence ID" value="MDG0868043.1"/>
    <property type="molecule type" value="Genomic_DNA"/>
</dbReference>
<dbReference type="Proteomes" id="UP001321249">
    <property type="component" value="Unassembled WGS sequence"/>
</dbReference>
<protein>
    <submittedName>
        <fullName evidence="2">Uncharacterized protein</fullName>
    </submittedName>
</protein>
<evidence type="ECO:0000313" key="1">
    <source>
        <dbReference type="EMBL" id="MDG0868043.1"/>
    </source>
</evidence>
<gene>
    <name evidence="1" type="ORF">GKO46_13325</name>
    <name evidence="2" type="ORF">GKO48_12630</name>
</gene>
<evidence type="ECO:0000313" key="4">
    <source>
        <dbReference type="Proteomes" id="UP001321249"/>
    </source>
</evidence>
<evidence type="ECO:0000313" key="2">
    <source>
        <dbReference type="EMBL" id="WFG40414.1"/>
    </source>
</evidence>
<sequence length="47" mass="5356">MQFLIALALAIIVAGIIYRMGRSAGYDAGREDEREEWATKIREIDDK</sequence>
<keyword evidence="3" id="KW-1185">Reference proteome</keyword>
<dbReference type="RefSeq" id="WP_342827000.1">
    <property type="nucleotide sequence ID" value="NZ_CP046146.1"/>
</dbReference>